<dbReference type="EMBL" id="JXJN01003581">
    <property type="status" value="NOT_ANNOTATED_CDS"/>
    <property type="molecule type" value="Genomic_DNA"/>
</dbReference>
<dbReference type="VEuPathDB" id="VectorBase:GPPI008941"/>
<reference evidence="1" key="2">
    <citation type="submission" date="2020-05" db="UniProtKB">
        <authorList>
            <consortium name="EnsemblMetazoa"/>
        </authorList>
    </citation>
    <scope>IDENTIFICATION</scope>
    <source>
        <strain evidence="1">IAEA</strain>
    </source>
</reference>
<evidence type="ECO:0000313" key="1">
    <source>
        <dbReference type="EnsemblMetazoa" id="GPPI008941-PA"/>
    </source>
</evidence>
<name>A0A1B0AUB1_9MUSC</name>
<keyword evidence="2" id="KW-1185">Reference proteome</keyword>
<reference evidence="2" key="1">
    <citation type="submission" date="2015-01" db="EMBL/GenBank/DDBJ databases">
        <authorList>
            <person name="Aksoy S."/>
            <person name="Warren W."/>
            <person name="Wilson R.K."/>
        </authorList>
    </citation>
    <scope>NUCLEOTIDE SEQUENCE [LARGE SCALE GENOMIC DNA]</scope>
    <source>
        <strain evidence="2">IAEA</strain>
    </source>
</reference>
<evidence type="ECO:0000313" key="2">
    <source>
        <dbReference type="Proteomes" id="UP000092460"/>
    </source>
</evidence>
<dbReference type="EnsemblMetazoa" id="GPPI008941-RA">
    <property type="protein sequence ID" value="GPPI008941-PA"/>
    <property type="gene ID" value="GPPI008941"/>
</dbReference>
<dbReference type="Proteomes" id="UP000092460">
    <property type="component" value="Unassembled WGS sequence"/>
</dbReference>
<protein>
    <submittedName>
        <fullName evidence="1">Uncharacterized protein</fullName>
    </submittedName>
</protein>
<proteinExistence type="predicted"/>
<dbReference type="AlphaFoldDB" id="A0A1B0AUB1"/>
<accession>A0A1B0AUB1</accession>
<sequence length="84" mass="9456">MFQAKNEHENISYTQRMCLNQQILKNLQEDKVNIEINKVAELYANIEIVDAVVSLMQSQATLAETQIQLTTTSTLACAAMLLLL</sequence>
<organism evidence="1 2">
    <name type="scientific">Glossina palpalis gambiensis</name>
    <dbReference type="NCBI Taxonomy" id="67801"/>
    <lineage>
        <taxon>Eukaryota</taxon>
        <taxon>Metazoa</taxon>
        <taxon>Ecdysozoa</taxon>
        <taxon>Arthropoda</taxon>
        <taxon>Hexapoda</taxon>
        <taxon>Insecta</taxon>
        <taxon>Pterygota</taxon>
        <taxon>Neoptera</taxon>
        <taxon>Endopterygota</taxon>
        <taxon>Diptera</taxon>
        <taxon>Brachycera</taxon>
        <taxon>Muscomorpha</taxon>
        <taxon>Hippoboscoidea</taxon>
        <taxon>Glossinidae</taxon>
        <taxon>Glossina</taxon>
    </lineage>
</organism>